<evidence type="ECO:0000256" key="6">
    <source>
        <dbReference type="SAM" id="Phobius"/>
    </source>
</evidence>
<evidence type="ECO:0000256" key="4">
    <source>
        <dbReference type="ARBA" id="ARBA00022989"/>
    </source>
</evidence>
<dbReference type="EMBL" id="KU665281">
    <property type="protein sequence ID" value="AOP03116.1"/>
    <property type="molecule type" value="Genomic_DNA"/>
</dbReference>
<keyword evidence="5 6" id="KW-0472">Membrane</keyword>
<dbReference type="PANTHER" id="PTHR30250:SF11">
    <property type="entry name" value="O-ANTIGEN TRANSPORTER-RELATED"/>
    <property type="match status" value="1"/>
</dbReference>
<keyword evidence="4 6" id="KW-1133">Transmembrane helix</keyword>
<feature type="transmembrane region" description="Helical" evidence="6">
    <location>
        <begin position="248"/>
        <end position="265"/>
    </location>
</feature>
<dbReference type="InterPro" id="IPR050833">
    <property type="entry name" value="Poly_Biosynth_Transport"/>
</dbReference>
<evidence type="ECO:0000256" key="1">
    <source>
        <dbReference type="ARBA" id="ARBA00004651"/>
    </source>
</evidence>
<feature type="transmembrane region" description="Helical" evidence="6">
    <location>
        <begin position="318"/>
        <end position="338"/>
    </location>
</feature>
<dbReference type="EMBL" id="KU983475">
    <property type="protein sequence ID" value="AOP03448.1"/>
    <property type="molecule type" value="Genomic_DNA"/>
</dbReference>
<accession>A0A1C9IFI1</accession>
<feature type="transmembrane region" description="Helical" evidence="6">
    <location>
        <begin position="42"/>
        <end position="63"/>
    </location>
</feature>
<keyword evidence="2" id="KW-1003">Cell membrane</keyword>
<dbReference type="Pfam" id="PF01943">
    <property type="entry name" value="Polysacc_synt"/>
    <property type="match status" value="1"/>
</dbReference>
<evidence type="ECO:0000256" key="5">
    <source>
        <dbReference type="ARBA" id="ARBA00023136"/>
    </source>
</evidence>
<protein>
    <submittedName>
        <fullName evidence="7">Wzx</fullName>
    </submittedName>
</protein>
<feature type="transmembrane region" description="Helical" evidence="6">
    <location>
        <begin position="434"/>
        <end position="456"/>
    </location>
</feature>
<feature type="transmembrane region" description="Helical" evidence="6">
    <location>
        <begin position="12"/>
        <end position="30"/>
    </location>
</feature>
<dbReference type="InterPro" id="IPR002797">
    <property type="entry name" value="Polysacc_synth"/>
</dbReference>
<evidence type="ECO:0000256" key="2">
    <source>
        <dbReference type="ARBA" id="ARBA00022475"/>
    </source>
</evidence>
<evidence type="ECO:0000256" key="3">
    <source>
        <dbReference type="ARBA" id="ARBA00022692"/>
    </source>
</evidence>
<organism evidence="7">
    <name type="scientific">Streptococcus suis</name>
    <dbReference type="NCBI Taxonomy" id="1307"/>
    <lineage>
        <taxon>Bacteria</taxon>
        <taxon>Bacillati</taxon>
        <taxon>Bacillota</taxon>
        <taxon>Bacilli</taxon>
        <taxon>Lactobacillales</taxon>
        <taxon>Streptococcaceae</taxon>
        <taxon>Streptococcus</taxon>
    </lineage>
</organism>
<proteinExistence type="predicted"/>
<comment type="subcellular location">
    <subcellularLocation>
        <location evidence="1">Cell membrane</location>
        <topology evidence="1">Multi-pass membrane protein</topology>
    </subcellularLocation>
</comment>
<feature type="transmembrane region" description="Helical" evidence="6">
    <location>
        <begin position="165"/>
        <end position="188"/>
    </location>
</feature>
<feature type="transmembrane region" description="Helical" evidence="6">
    <location>
        <begin position="377"/>
        <end position="395"/>
    </location>
</feature>
<evidence type="ECO:0000313" key="8">
    <source>
        <dbReference type="EMBL" id="AOP03448.1"/>
    </source>
</evidence>
<dbReference type="AlphaFoldDB" id="A0A1C9IFI1"/>
<evidence type="ECO:0000313" key="7">
    <source>
        <dbReference type="EMBL" id="AOP03116.1"/>
    </source>
</evidence>
<feature type="transmembrane region" description="Helical" evidence="6">
    <location>
        <begin position="407"/>
        <end position="428"/>
    </location>
</feature>
<feature type="transmembrane region" description="Helical" evidence="6">
    <location>
        <begin position="277"/>
        <end position="298"/>
    </location>
</feature>
<feature type="transmembrane region" description="Helical" evidence="6">
    <location>
        <begin position="209"/>
        <end position="228"/>
    </location>
</feature>
<feature type="transmembrane region" description="Helical" evidence="6">
    <location>
        <begin position="111"/>
        <end position="134"/>
    </location>
</feature>
<name>A0A1C9IFI1_STRSU</name>
<keyword evidence="3 6" id="KW-0812">Transmembrane</keyword>
<dbReference type="CDD" id="cd13128">
    <property type="entry name" value="MATE_Wzx_like"/>
    <property type="match status" value="1"/>
</dbReference>
<feature type="transmembrane region" description="Helical" evidence="6">
    <location>
        <begin position="84"/>
        <end position="105"/>
    </location>
</feature>
<feature type="transmembrane region" description="Helical" evidence="6">
    <location>
        <begin position="141"/>
        <end position="159"/>
    </location>
</feature>
<feature type="transmembrane region" description="Helical" evidence="6">
    <location>
        <begin position="350"/>
        <end position="371"/>
    </location>
</feature>
<dbReference type="PANTHER" id="PTHR30250">
    <property type="entry name" value="PST FAMILY PREDICTED COLANIC ACID TRANSPORTER"/>
    <property type="match status" value="1"/>
</dbReference>
<dbReference type="GO" id="GO:0005886">
    <property type="term" value="C:plasma membrane"/>
    <property type="evidence" value="ECO:0007669"/>
    <property type="project" value="UniProtKB-SubCell"/>
</dbReference>
<sequence length="477" mass="54137">MSTIKKNFIYNSFYQILALIIPLITAPYLSRVLGAEGIGKYSYFYSISNYFVLFTMLGINNYGNRTIAKVRDSKKELDKTFWEMYVMQFSLGLIFSTLYIFYSFYFVLDRLLALTMVPFVISGAIDINWFYFGIENFKLTTIRNTIIKIATTVFIFMFVKSKADVWLYCSILTGGMLLSQLVVWPYILKNVSFVKPSWSTVKQHIRPNIYLFFTVVAVSIFKILSKILLGSLSTTVEVGYFELAEKLLTIPLALVTSLGTVMLPRMSNMIAQNSKKVNNTIAVSIVFAMFLSTSISFGTMSIAKEFVPLFYGQGFDKVVNLIIILLPSCIFLAFANVIRTQYLLPKQLDSIYVISAFLGAGINLFINYLLIPKYLSIGTAVGTLLTEIVVCIYQVNGVKGNLPIKYYIRLSIPFIIAGIAMFAFLYYPNYTGNISIILLLKILIGAVIYGGVLLFYTKFVDSEIFRLLKDWRNKTDD</sequence>
<reference evidence="7" key="1">
    <citation type="journal article" date="2016" name="Appl. Environ. Microbiol.">
        <title>Novel capsular polysaccharide Loci and new diagnostic tools for high-throughput capsular gene typing in Streptococcus suis.</title>
        <authorList>
            <person name="Zheng H."/>
            <person name="Bai X."/>
            <person name="Xu J."/>
        </authorList>
    </citation>
    <scope>NUCLEOTIDE SEQUENCE</scope>
    <source>
        <strain evidence="7">YS525</strain>
        <strain evidence="8">YS555</strain>
    </source>
</reference>
<gene>
    <name evidence="7" type="primary">cpsS</name>
    <name evidence="7" type="ORF">YS525-orf16</name>
    <name evidence="8" type="ORF">YS555-orf16</name>
</gene>